<feature type="transmembrane region" description="Helical" evidence="6">
    <location>
        <begin position="320"/>
        <end position="346"/>
    </location>
</feature>
<keyword evidence="8" id="KW-1185">Reference proteome</keyword>
<reference evidence="8" key="1">
    <citation type="submission" date="2007-10" db="EMBL/GenBank/DDBJ databases">
        <title>Complete genome of Alkaliphilus oremlandii OhILAs.</title>
        <authorList>
            <person name="Copeland A."/>
            <person name="Lucas S."/>
            <person name="Lapidus A."/>
            <person name="Barry K."/>
            <person name="Detter J.C."/>
            <person name="Glavina del Rio T."/>
            <person name="Hammon N."/>
            <person name="Israni S."/>
            <person name="Dalin E."/>
            <person name="Tice H."/>
            <person name="Pitluck S."/>
            <person name="Chain P."/>
            <person name="Malfatti S."/>
            <person name="Shin M."/>
            <person name="Vergez L."/>
            <person name="Schmutz J."/>
            <person name="Larimer F."/>
            <person name="Land M."/>
            <person name="Hauser L."/>
            <person name="Kyrpides N."/>
            <person name="Mikhailova N."/>
            <person name="Stolz J.F."/>
            <person name="Dawson A."/>
            <person name="Fisher E."/>
            <person name="Crable B."/>
            <person name="Perera E."/>
            <person name="Lisak J."/>
            <person name="Ranganathan M."/>
            <person name="Basu P."/>
            <person name="Richardson P."/>
        </authorList>
    </citation>
    <scope>NUCLEOTIDE SEQUENCE [LARGE SCALE GENOMIC DNA]</scope>
    <source>
        <strain evidence="8">OhILAs</strain>
    </source>
</reference>
<dbReference type="PANTHER" id="PTHR21716:SF68">
    <property type="entry name" value="TRANSPORT PROTEIN YTVI-RELATED"/>
    <property type="match status" value="1"/>
</dbReference>
<evidence type="ECO:0000256" key="1">
    <source>
        <dbReference type="ARBA" id="ARBA00004141"/>
    </source>
</evidence>
<gene>
    <name evidence="7" type="ordered locus">Clos_2372</name>
</gene>
<dbReference type="NCBIfam" id="TIGR02872">
    <property type="entry name" value="spore_ytvI"/>
    <property type="match status" value="1"/>
</dbReference>
<name>A8MJC2_ALKOO</name>
<comment type="similarity">
    <text evidence="2">Belongs to the autoinducer-2 exporter (AI-2E) (TC 2.A.86) family.</text>
</comment>
<protein>
    <submittedName>
        <fullName evidence="7">Sporulation integral membrane protein YtvI</fullName>
    </submittedName>
</protein>
<dbReference type="eggNOG" id="COG0628">
    <property type="taxonomic scope" value="Bacteria"/>
</dbReference>
<dbReference type="InterPro" id="IPR002549">
    <property type="entry name" value="AI-2E-like"/>
</dbReference>
<keyword evidence="3 6" id="KW-0812">Transmembrane</keyword>
<feature type="transmembrane region" description="Helical" evidence="6">
    <location>
        <begin position="225"/>
        <end position="246"/>
    </location>
</feature>
<dbReference type="HOGENOM" id="CLU_031275_4_0_9"/>
<proteinExistence type="inferred from homology"/>
<dbReference type="RefSeq" id="WP_012160211.1">
    <property type="nucleotide sequence ID" value="NC_009922.1"/>
</dbReference>
<dbReference type="GO" id="GO:0055085">
    <property type="term" value="P:transmembrane transport"/>
    <property type="evidence" value="ECO:0007669"/>
    <property type="project" value="TreeGrafter"/>
</dbReference>
<dbReference type="AlphaFoldDB" id="A8MJC2"/>
<evidence type="ECO:0000256" key="6">
    <source>
        <dbReference type="SAM" id="Phobius"/>
    </source>
</evidence>
<comment type="subcellular location">
    <subcellularLocation>
        <location evidence="1">Membrane</location>
        <topology evidence="1">Multi-pass membrane protein</topology>
    </subcellularLocation>
</comment>
<evidence type="ECO:0000313" key="8">
    <source>
        <dbReference type="Proteomes" id="UP000000269"/>
    </source>
</evidence>
<dbReference type="GO" id="GO:0016020">
    <property type="term" value="C:membrane"/>
    <property type="evidence" value="ECO:0007669"/>
    <property type="project" value="UniProtKB-SubCell"/>
</dbReference>
<evidence type="ECO:0000256" key="2">
    <source>
        <dbReference type="ARBA" id="ARBA00009773"/>
    </source>
</evidence>
<feature type="transmembrane region" description="Helical" evidence="6">
    <location>
        <begin position="279"/>
        <end position="300"/>
    </location>
</feature>
<feature type="transmembrane region" description="Helical" evidence="6">
    <location>
        <begin position="252"/>
        <end position="272"/>
    </location>
</feature>
<feature type="transmembrane region" description="Helical" evidence="6">
    <location>
        <begin position="12"/>
        <end position="29"/>
    </location>
</feature>
<accession>A8MJC2</accession>
<feature type="transmembrane region" description="Helical" evidence="6">
    <location>
        <begin position="67"/>
        <end position="91"/>
    </location>
</feature>
<evidence type="ECO:0000256" key="3">
    <source>
        <dbReference type="ARBA" id="ARBA00022692"/>
    </source>
</evidence>
<dbReference type="PANTHER" id="PTHR21716">
    <property type="entry name" value="TRANSMEMBRANE PROTEIN"/>
    <property type="match status" value="1"/>
</dbReference>
<feature type="transmembrane region" description="Helical" evidence="6">
    <location>
        <begin position="168"/>
        <end position="189"/>
    </location>
</feature>
<dbReference type="EMBL" id="CP000853">
    <property type="protein sequence ID" value="ABW19904.1"/>
    <property type="molecule type" value="Genomic_DNA"/>
</dbReference>
<keyword evidence="5 6" id="KW-0472">Membrane</keyword>
<evidence type="ECO:0000313" key="7">
    <source>
        <dbReference type="EMBL" id="ABW19904.1"/>
    </source>
</evidence>
<dbReference type="Pfam" id="PF01594">
    <property type="entry name" value="AI-2E_transport"/>
    <property type="match status" value="1"/>
</dbReference>
<feature type="transmembrane region" description="Helical" evidence="6">
    <location>
        <begin position="35"/>
        <end position="55"/>
    </location>
</feature>
<dbReference type="InterPro" id="IPR014227">
    <property type="entry name" value="YtvI-like"/>
</dbReference>
<evidence type="ECO:0000256" key="5">
    <source>
        <dbReference type="ARBA" id="ARBA00023136"/>
    </source>
</evidence>
<evidence type="ECO:0000256" key="4">
    <source>
        <dbReference type="ARBA" id="ARBA00022989"/>
    </source>
</evidence>
<dbReference type="Proteomes" id="UP000000269">
    <property type="component" value="Chromosome"/>
</dbReference>
<sequence length="359" mass="40333">MNLTLDDKKRFIINTIYTAIIIGLIYLAFKHVLGWVMPFIIGFFIAYLLKPMADFIERSTKIKNKSVSIFVISFFYVVVIGVASFLVINLWRLIYEFINLFPTLYIDSIEPMIAAANDWIISFINNLSPEVAALISDVFDNVLSMVTQVVSSLSKIVLFSITGIAQKIPIYFITLLFSIICSVLITMDYDNVSAFLNRQIPKSIRSILSDVKKILVDTIFKMAKAYFILLFIAFIEMCIGFMILGIDHAIPIASIIAILDIIPLIGIGGILIPWGIYEIIIGQSTVGIGLLIIYLISYILRNTLEPKIVGKQIGLNSLVTFVSMFVGFKTFGFIGFMTAPIVAIIIKQLNDSNKIKFYH</sequence>
<dbReference type="KEGG" id="aoe:Clos_2372"/>
<dbReference type="STRING" id="350688.Clos_2372"/>
<keyword evidence="4 6" id="KW-1133">Transmembrane helix</keyword>
<organism evidence="7 8">
    <name type="scientific">Alkaliphilus oremlandii (strain OhILAs)</name>
    <name type="common">Clostridium oremlandii (strain OhILAs)</name>
    <dbReference type="NCBI Taxonomy" id="350688"/>
    <lineage>
        <taxon>Bacteria</taxon>
        <taxon>Bacillati</taxon>
        <taxon>Bacillota</taxon>
        <taxon>Clostridia</taxon>
        <taxon>Peptostreptococcales</taxon>
        <taxon>Natronincolaceae</taxon>
        <taxon>Alkaliphilus</taxon>
    </lineage>
</organism>